<reference evidence="2 3" key="1">
    <citation type="journal article" date="2016" name="Nat. Commun.">
        <title>Thousands of microbial genomes shed light on interconnected biogeochemical processes in an aquifer system.</title>
        <authorList>
            <person name="Anantharaman K."/>
            <person name="Brown C.T."/>
            <person name="Hug L.A."/>
            <person name="Sharon I."/>
            <person name="Castelle C.J."/>
            <person name="Probst A.J."/>
            <person name="Thomas B.C."/>
            <person name="Singh A."/>
            <person name="Wilkins M.J."/>
            <person name="Karaoz U."/>
            <person name="Brodie E.L."/>
            <person name="Williams K.H."/>
            <person name="Hubbard S.S."/>
            <person name="Banfield J.F."/>
        </authorList>
    </citation>
    <scope>NUCLEOTIDE SEQUENCE [LARGE SCALE GENOMIC DNA]</scope>
</reference>
<accession>A0A1F7I0B6</accession>
<name>A0A1F7I0B6_9BACT</name>
<feature type="transmembrane region" description="Helical" evidence="1">
    <location>
        <begin position="67"/>
        <end position="90"/>
    </location>
</feature>
<keyword evidence="1" id="KW-0472">Membrane</keyword>
<gene>
    <name evidence="2" type="ORF">A3F03_01195</name>
</gene>
<evidence type="ECO:0000313" key="2">
    <source>
        <dbReference type="EMBL" id="OGK36821.1"/>
    </source>
</evidence>
<keyword evidence="1" id="KW-1133">Transmembrane helix</keyword>
<dbReference type="AlphaFoldDB" id="A0A1F7I0B6"/>
<dbReference type="Pfam" id="PF18895">
    <property type="entry name" value="T4SS_pilin"/>
    <property type="match status" value="1"/>
</dbReference>
<dbReference type="EMBL" id="MGAC01000052">
    <property type="protein sequence ID" value="OGK36821.1"/>
    <property type="molecule type" value="Genomic_DNA"/>
</dbReference>
<organism evidence="2 3">
    <name type="scientific">Candidatus Roizmanbacteria bacterium RIFCSPHIGHO2_12_FULL_41_11</name>
    <dbReference type="NCBI Taxonomy" id="1802052"/>
    <lineage>
        <taxon>Bacteria</taxon>
        <taxon>Candidatus Roizmaniibacteriota</taxon>
    </lineage>
</organism>
<sequence>MQEWGDCVVDGVPTLKCLEVVFNNIIFLSNALIIVALLVMFVIGSVKYLTSLGNQEKVAQAQGTFKWALIGLLLYVAAYLILNVIDLLFLGGNKTIFHFSISGP</sequence>
<proteinExistence type="predicted"/>
<evidence type="ECO:0000313" key="3">
    <source>
        <dbReference type="Proteomes" id="UP000176803"/>
    </source>
</evidence>
<feature type="transmembrane region" description="Helical" evidence="1">
    <location>
        <begin position="25"/>
        <end position="46"/>
    </location>
</feature>
<dbReference type="InterPro" id="IPR043993">
    <property type="entry name" value="T4SS_pilin"/>
</dbReference>
<comment type="caution">
    <text evidence="2">The sequence shown here is derived from an EMBL/GenBank/DDBJ whole genome shotgun (WGS) entry which is preliminary data.</text>
</comment>
<dbReference type="Proteomes" id="UP000176803">
    <property type="component" value="Unassembled WGS sequence"/>
</dbReference>
<evidence type="ECO:0000256" key="1">
    <source>
        <dbReference type="SAM" id="Phobius"/>
    </source>
</evidence>
<protein>
    <submittedName>
        <fullName evidence="2">Uncharacterized protein</fullName>
    </submittedName>
</protein>
<keyword evidence="1" id="KW-0812">Transmembrane</keyword>